<keyword evidence="1" id="KW-0677">Repeat</keyword>
<evidence type="ECO:0000313" key="3">
    <source>
        <dbReference type="EMBL" id="CEK76091.1"/>
    </source>
</evidence>
<dbReference type="GO" id="GO:0080008">
    <property type="term" value="C:Cul4-RING E3 ubiquitin ligase complex"/>
    <property type="evidence" value="ECO:0007669"/>
    <property type="project" value="TreeGrafter"/>
</dbReference>
<protein>
    <recommendedName>
        <fullName evidence="2">DUF4062 domain-containing protein</fullName>
    </recommendedName>
</protein>
<evidence type="ECO:0000259" key="2">
    <source>
        <dbReference type="Pfam" id="PF13271"/>
    </source>
</evidence>
<evidence type="ECO:0000313" key="4">
    <source>
        <dbReference type="EMBL" id="CEK76093.1"/>
    </source>
</evidence>
<dbReference type="EMBL" id="HACG01029228">
    <property type="protein sequence ID" value="CEK76093.1"/>
    <property type="molecule type" value="Transcribed_RNA"/>
</dbReference>
<dbReference type="PANTHER" id="PTHR19860:SF42">
    <property type="entry name" value="RING-TYPE DOMAIN-CONTAINING PROTEIN"/>
    <property type="match status" value="1"/>
</dbReference>
<dbReference type="InterPro" id="IPR025139">
    <property type="entry name" value="DUF4062"/>
</dbReference>
<dbReference type="AlphaFoldDB" id="A0A0B7A7W0"/>
<organism evidence="3">
    <name type="scientific">Arion vulgaris</name>
    <dbReference type="NCBI Taxonomy" id="1028688"/>
    <lineage>
        <taxon>Eukaryota</taxon>
        <taxon>Metazoa</taxon>
        <taxon>Spiralia</taxon>
        <taxon>Lophotrochozoa</taxon>
        <taxon>Mollusca</taxon>
        <taxon>Gastropoda</taxon>
        <taxon>Heterobranchia</taxon>
        <taxon>Euthyneura</taxon>
        <taxon>Panpulmonata</taxon>
        <taxon>Eupulmonata</taxon>
        <taxon>Stylommatophora</taxon>
        <taxon>Helicina</taxon>
        <taxon>Arionoidea</taxon>
        <taxon>Arionidae</taxon>
        <taxon>Arion</taxon>
    </lineage>
</organism>
<gene>
    <name evidence="3" type="primary">ORF98409</name>
    <name evidence="4" type="synonym">ORF98421</name>
</gene>
<dbReference type="PANTHER" id="PTHR19860">
    <property type="entry name" value="DDB1- AND CUL4-ASSOCIATED FACTOR 12-RELATED"/>
    <property type="match status" value="1"/>
</dbReference>
<reference evidence="3" key="1">
    <citation type="submission" date="2014-12" db="EMBL/GenBank/DDBJ databases">
        <title>Insight into the proteome of Arion vulgaris.</title>
        <authorList>
            <person name="Aradska J."/>
            <person name="Bulat T."/>
            <person name="Smidak R."/>
            <person name="Sarate P."/>
            <person name="Gangsoo J."/>
            <person name="Sialana F."/>
            <person name="Bilban M."/>
            <person name="Lubec G."/>
        </authorList>
    </citation>
    <scope>NUCLEOTIDE SEQUENCE</scope>
    <source>
        <tissue evidence="3">Skin</tissue>
    </source>
</reference>
<evidence type="ECO:0000256" key="1">
    <source>
        <dbReference type="ARBA" id="ARBA00022737"/>
    </source>
</evidence>
<dbReference type="EMBL" id="HACG01029226">
    <property type="protein sequence ID" value="CEK76091.1"/>
    <property type="molecule type" value="Transcribed_RNA"/>
</dbReference>
<name>A0A0B7A7W0_9EUPU</name>
<dbReference type="Pfam" id="PF13271">
    <property type="entry name" value="DUF4062"/>
    <property type="match status" value="1"/>
</dbReference>
<accession>A0A0B7A7W0</accession>
<feature type="domain" description="DUF4062" evidence="2">
    <location>
        <begin position="79"/>
        <end position="169"/>
    </location>
</feature>
<sequence>MYRAYRQLAKQFTSIVLPKKETEDDEEIDGDCEFDDSTRSVVKKVWVEVAKQCHDRENSLSSGDGSSVDKEMLDWNTIRVFVSSTFTDFFNEREVLVKKVFPELREWCNDRGLKLLECDLRWGIPKDTSTADTILVCLDEIDRCRVINKGQPFFINLVGERYGWMPSVNETPDEAKEKYSWIEDTSITFMEIMLGAFRDNNPNAAFFMREGTLLNDIPESFQSRFKDNELLARLHLQTMKKKIVKRFPDQVLATAASSNKFPVLQVENRLSFQN</sequence>
<dbReference type="InterPro" id="IPR051191">
    <property type="entry name" value="DCAF12"/>
</dbReference>
<proteinExistence type="predicted"/>